<gene>
    <name evidence="4" type="ORF">NQU55_10545</name>
</gene>
<feature type="region of interest" description="Disordered" evidence="1">
    <location>
        <begin position="177"/>
        <end position="204"/>
    </location>
</feature>
<keyword evidence="2" id="KW-1133">Transmembrane helix</keyword>
<dbReference type="AlphaFoldDB" id="A0A9X2LFC2"/>
<accession>A0A9X2LFC2</accession>
<evidence type="ECO:0000259" key="3">
    <source>
        <dbReference type="Pfam" id="PF20177"/>
    </source>
</evidence>
<reference evidence="4" key="1">
    <citation type="submission" date="2022-06" db="EMBL/GenBank/DDBJ databases">
        <title>WGS of actinobacteria.</title>
        <authorList>
            <person name="Thawai C."/>
        </authorList>
    </citation>
    <scope>NUCLEOTIDE SEQUENCE</scope>
    <source>
        <strain evidence="4">AA8</strain>
    </source>
</reference>
<comment type="caution">
    <text evidence="4">The sequence shown here is derived from an EMBL/GenBank/DDBJ whole genome shotgun (WGS) entry which is preliminary data.</text>
</comment>
<keyword evidence="5" id="KW-1185">Reference proteome</keyword>
<feature type="transmembrane region" description="Helical" evidence="2">
    <location>
        <begin position="107"/>
        <end position="127"/>
    </location>
</feature>
<evidence type="ECO:0000313" key="4">
    <source>
        <dbReference type="EMBL" id="MCQ8770215.1"/>
    </source>
</evidence>
<dbReference type="InterPro" id="IPR046672">
    <property type="entry name" value="DUF6542"/>
</dbReference>
<dbReference type="Proteomes" id="UP001142374">
    <property type="component" value="Unassembled WGS sequence"/>
</dbReference>
<feature type="region of interest" description="Disordered" evidence="1">
    <location>
        <begin position="1"/>
        <end position="45"/>
    </location>
</feature>
<feature type="transmembrane region" description="Helical" evidence="2">
    <location>
        <begin position="57"/>
        <end position="76"/>
    </location>
</feature>
<organism evidence="4 5">
    <name type="scientific">Streptomyces telluris</name>
    <dbReference type="NCBI Taxonomy" id="2720021"/>
    <lineage>
        <taxon>Bacteria</taxon>
        <taxon>Bacillati</taxon>
        <taxon>Actinomycetota</taxon>
        <taxon>Actinomycetes</taxon>
        <taxon>Kitasatosporales</taxon>
        <taxon>Streptomycetaceae</taxon>
        <taxon>Streptomyces</taxon>
    </lineage>
</organism>
<dbReference type="Pfam" id="PF20177">
    <property type="entry name" value="DUF6542"/>
    <property type="match status" value="1"/>
</dbReference>
<dbReference type="EMBL" id="JANIID010000007">
    <property type="protein sequence ID" value="MCQ8770215.1"/>
    <property type="molecule type" value="Genomic_DNA"/>
</dbReference>
<sequence>MEQPSTRTPQGKARRVPPVPRPAAPVGQGRAAAVRRPRGGPSTQQLRALGRLPAPRLTGLGSGVLTTAWMLGIGWLDSLAGGSSAFYGLFFLLAGTVCALWVRPADLITAPVTAPIAFAVGAVPLAGGGDGAGAKVMGLVTLLSLNAGWLYAGTLLTALITLVRRIVLIRRRRRARLRRSQRQQPSRPPRSPRCSPAPQARSRR</sequence>
<feature type="compositionally biased region" description="Low complexity" evidence="1">
    <location>
        <begin position="192"/>
        <end position="204"/>
    </location>
</feature>
<dbReference type="RefSeq" id="WP_206329897.1">
    <property type="nucleotide sequence ID" value="NZ_JAATER010000407.1"/>
</dbReference>
<keyword evidence="2" id="KW-0812">Transmembrane</keyword>
<evidence type="ECO:0000313" key="5">
    <source>
        <dbReference type="Proteomes" id="UP001142374"/>
    </source>
</evidence>
<feature type="transmembrane region" description="Helical" evidence="2">
    <location>
        <begin position="147"/>
        <end position="168"/>
    </location>
</feature>
<keyword evidence="2" id="KW-0472">Membrane</keyword>
<feature type="domain" description="DUF6542" evidence="3">
    <location>
        <begin position="56"/>
        <end position="168"/>
    </location>
</feature>
<proteinExistence type="predicted"/>
<feature type="transmembrane region" description="Helical" evidence="2">
    <location>
        <begin position="82"/>
        <end position="102"/>
    </location>
</feature>
<protein>
    <recommendedName>
        <fullName evidence="3">DUF6542 domain-containing protein</fullName>
    </recommendedName>
</protein>
<evidence type="ECO:0000256" key="2">
    <source>
        <dbReference type="SAM" id="Phobius"/>
    </source>
</evidence>
<name>A0A9X2LFC2_9ACTN</name>
<evidence type="ECO:0000256" key="1">
    <source>
        <dbReference type="SAM" id="MobiDB-lite"/>
    </source>
</evidence>